<protein>
    <recommendedName>
        <fullName evidence="3">Fucosyltransferase</fullName>
        <ecNumber evidence="3">2.4.1.-</ecNumber>
    </recommendedName>
</protein>
<proteinExistence type="inferred from homology"/>
<dbReference type="InterPro" id="IPR055270">
    <property type="entry name" value="Glyco_tran_10_C"/>
</dbReference>
<dbReference type="EC" id="2.4.1.-" evidence="3"/>
<feature type="domain" description="Fucosyltransferase C-terminal" evidence="4">
    <location>
        <begin position="1"/>
        <end position="91"/>
    </location>
</feature>
<comment type="caution">
    <text evidence="5">The sequence shown here is derived from an EMBL/GenBank/DDBJ whole genome shotgun (WGS) entry which is preliminary data.</text>
</comment>
<dbReference type="Proteomes" id="UP000708208">
    <property type="component" value="Unassembled WGS sequence"/>
</dbReference>
<dbReference type="Pfam" id="PF00852">
    <property type="entry name" value="Glyco_transf_10"/>
    <property type="match status" value="1"/>
</dbReference>
<reference evidence="5" key="1">
    <citation type="submission" date="2021-06" db="EMBL/GenBank/DDBJ databases">
        <authorList>
            <person name="Hodson N. C."/>
            <person name="Mongue J. A."/>
            <person name="Jaron S. K."/>
        </authorList>
    </citation>
    <scope>NUCLEOTIDE SEQUENCE</scope>
</reference>
<evidence type="ECO:0000256" key="3">
    <source>
        <dbReference type="RuleBase" id="RU003832"/>
    </source>
</evidence>
<keyword evidence="2 3" id="KW-0333">Golgi apparatus</keyword>
<dbReference type="PANTHER" id="PTHR48438:SF1">
    <property type="entry name" value="ALPHA-(1,3)-FUCOSYLTRANSFERASE C-RELATED"/>
    <property type="match status" value="1"/>
</dbReference>
<comment type="subcellular location">
    <subcellularLocation>
        <location evidence="1">Golgi apparatus membrane</location>
        <topology evidence="1">Single-pass type II membrane protein</topology>
    </subcellularLocation>
    <subcellularLocation>
        <location evidence="3">Golgi apparatus</location>
        <location evidence="3">Golgi stack membrane</location>
        <topology evidence="3">Single-pass type II membrane protein</topology>
    </subcellularLocation>
</comment>
<organism evidence="5 6">
    <name type="scientific">Allacma fusca</name>
    <dbReference type="NCBI Taxonomy" id="39272"/>
    <lineage>
        <taxon>Eukaryota</taxon>
        <taxon>Metazoa</taxon>
        <taxon>Ecdysozoa</taxon>
        <taxon>Arthropoda</taxon>
        <taxon>Hexapoda</taxon>
        <taxon>Collembola</taxon>
        <taxon>Symphypleona</taxon>
        <taxon>Sminthuridae</taxon>
        <taxon>Allacma</taxon>
    </lineage>
</organism>
<comment type="similarity">
    <text evidence="3">Belongs to the glycosyltransferase 10 family.</text>
</comment>
<name>A0A8J2LY82_9HEXA</name>
<evidence type="ECO:0000259" key="4">
    <source>
        <dbReference type="Pfam" id="PF00852"/>
    </source>
</evidence>
<gene>
    <name evidence="5" type="ORF">AFUS01_LOCUS40353</name>
</gene>
<dbReference type="GO" id="GO:0032580">
    <property type="term" value="C:Golgi cisterna membrane"/>
    <property type="evidence" value="ECO:0007669"/>
    <property type="project" value="UniProtKB-SubCell"/>
</dbReference>
<dbReference type="GO" id="GO:0008417">
    <property type="term" value="F:fucosyltransferase activity"/>
    <property type="evidence" value="ECO:0007669"/>
    <property type="project" value="InterPro"/>
</dbReference>
<evidence type="ECO:0000256" key="1">
    <source>
        <dbReference type="ARBA" id="ARBA00004323"/>
    </source>
</evidence>
<dbReference type="GO" id="GO:0000139">
    <property type="term" value="C:Golgi membrane"/>
    <property type="evidence" value="ECO:0007669"/>
    <property type="project" value="UniProtKB-SubCell"/>
</dbReference>
<keyword evidence="6" id="KW-1185">Reference proteome</keyword>
<dbReference type="OrthoDB" id="427096at2759"/>
<dbReference type="InterPro" id="IPR001503">
    <property type="entry name" value="Glyco_trans_10"/>
</dbReference>
<evidence type="ECO:0000313" key="6">
    <source>
        <dbReference type="Proteomes" id="UP000708208"/>
    </source>
</evidence>
<keyword evidence="3" id="KW-0808">Transferase</keyword>
<keyword evidence="3" id="KW-0472">Membrane</keyword>
<evidence type="ECO:0000313" key="5">
    <source>
        <dbReference type="EMBL" id="CAG7830556.1"/>
    </source>
</evidence>
<sequence>MVPVVYGGANYLKHAVEGSYININSFNSTKELADHLLMLDKNQREYLKHFDWTKWLQVDRISMLPRAWCTLCERLTVGSLPVGEAMRDLKRWWFQKHGSDSPACSPPNYRLLGREGP</sequence>
<evidence type="ECO:0000256" key="2">
    <source>
        <dbReference type="ARBA" id="ARBA00023034"/>
    </source>
</evidence>
<dbReference type="PANTHER" id="PTHR48438">
    <property type="entry name" value="ALPHA-(1,3)-FUCOSYLTRANSFERASE C-RELATED"/>
    <property type="match status" value="1"/>
</dbReference>
<accession>A0A8J2LY82</accession>
<keyword evidence="3" id="KW-0812">Transmembrane</keyword>
<keyword evidence="3" id="KW-0328">Glycosyltransferase</keyword>
<dbReference type="EMBL" id="CAJVCH010556492">
    <property type="protein sequence ID" value="CAG7830556.1"/>
    <property type="molecule type" value="Genomic_DNA"/>
</dbReference>
<dbReference type="AlphaFoldDB" id="A0A8J2LY82"/>